<organism evidence="1 2">
    <name type="scientific">Racocetra persica</name>
    <dbReference type="NCBI Taxonomy" id="160502"/>
    <lineage>
        <taxon>Eukaryota</taxon>
        <taxon>Fungi</taxon>
        <taxon>Fungi incertae sedis</taxon>
        <taxon>Mucoromycota</taxon>
        <taxon>Glomeromycotina</taxon>
        <taxon>Glomeromycetes</taxon>
        <taxon>Diversisporales</taxon>
        <taxon>Gigasporaceae</taxon>
        <taxon>Racocetra</taxon>
    </lineage>
</organism>
<accession>A0ACA9S756</accession>
<keyword evidence="2" id="KW-1185">Reference proteome</keyword>
<sequence>MMLECAKGIILNAKEQHIPIIVDADGLFLIQNYPDIVKNYSEAILTPNVNEFKRLCETMGIEFEDDHKEELAQKLSRAFGGVTIVQKGKNDIISNGNSVFLVDNKGGIKRCGGQGDILTGLIATFVAWGVAYKKNIWQHDNSISPSDIPMLASFAGCTLMRECSLAAFEKFGRSVQTSNMIPEIGPSFQRLFE</sequence>
<name>A0ACA9S756_9GLOM</name>
<reference evidence="1" key="1">
    <citation type="submission" date="2021-06" db="EMBL/GenBank/DDBJ databases">
        <authorList>
            <person name="Kallberg Y."/>
            <person name="Tangrot J."/>
            <person name="Rosling A."/>
        </authorList>
    </citation>
    <scope>NUCLEOTIDE SEQUENCE</scope>
    <source>
        <strain evidence="1">MA461A</strain>
    </source>
</reference>
<dbReference type="Proteomes" id="UP000789920">
    <property type="component" value="Unassembled WGS sequence"/>
</dbReference>
<dbReference type="EMBL" id="CAJVQC010095633">
    <property type="protein sequence ID" value="CAG8828523.1"/>
    <property type="molecule type" value="Genomic_DNA"/>
</dbReference>
<proteinExistence type="predicted"/>
<feature type="non-terminal residue" evidence="1">
    <location>
        <position position="193"/>
    </location>
</feature>
<protein>
    <submittedName>
        <fullName evidence="1">31622_t:CDS:1</fullName>
    </submittedName>
</protein>
<gene>
    <name evidence="1" type="ORF">RPERSI_LOCUS27262</name>
</gene>
<evidence type="ECO:0000313" key="2">
    <source>
        <dbReference type="Proteomes" id="UP000789920"/>
    </source>
</evidence>
<comment type="caution">
    <text evidence="1">The sequence shown here is derived from an EMBL/GenBank/DDBJ whole genome shotgun (WGS) entry which is preliminary data.</text>
</comment>
<evidence type="ECO:0000313" key="1">
    <source>
        <dbReference type="EMBL" id="CAG8828523.1"/>
    </source>
</evidence>